<comment type="caution">
    <text evidence="7">The sequence shown here is derived from an EMBL/GenBank/DDBJ whole genome shotgun (WGS) entry which is preliminary data.</text>
</comment>
<name>A0ABT6X9Z8_9BURK</name>
<organism evidence="7 8">
    <name type="scientific">Limnohabitans lacus</name>
    <dbReference type="NCBI Taxonomy" id="3045173"/>
    <lineage>
        <taxon>Bacteria</taxon>
        <taxon>Pseudomonadati</taxon>
        <taxon>Pseudomonadota</taxon>
        <taxon>Betaproteobacteria</taxon>
        <taxon>Burkholderiales</taxon>
        <taxon>Comamonadaceae</taxon>
        <taxon>Limnohabitans</taxon>
    </lineage>
</organism>
<evidence type="ECO:0000256" key="4">
    <source>
        <dbReference type="ARBA" id="ARBA00022989"/>
    </source>
</evidence>
<keyword evidence="8" id="KW-1185">Reference proteome</keyword>
<comment type="caution">
    <text evidence="6">Lacks conserved residue(s) required for the propagation of feature annotation.</text>
</comment>
<comment type="similarity">
    <text evidence="2 6">Belongs to the SURF1 family.</text>
</comment>
<feature type="transmembrane region" description="Helical" evidence="6">
    <location>
        <begin position="216"/>
        <end position="234"/>
    </location>
</feature>
<dbReference type="PROSITE" id="PS50895">
    <property type="entry name" value="SURF1"/>
    <property type="match status" value="1"/>
</dbReference>
<gene>
    <name evidence="7" type="ORF">QLQ16_14025</name>
</gene>
<keyword evidence="6" id="KW-1003">Cell membrane</keyword>
<dbReference type="Proteomes" id="UP001431902">
    <property type="component" value="Unassembled WGS sequence"/>
</dbReference>
<keyword evidence="3 6" id="KW-0812">Transmembrane</keyword>
<reference evidence="7" key="1">
    <citation type="submission" date="2023-05" db="EMBL/GenBank/DDBJ databases">
        <title>Limnohabitans sp. strain HM2-2 Genome sequencing and assembly.</title>
        <authorList>
            <person name="Jung Y."/>
        </authorList>
    </citation>
    <scope>NUCLEOTIDE SEQUENCE</scope>
    <source>
        <strain evidence="7">HM2-2</strain>
    </source>
</reference>
<evidence type="ECO:0000256" key="5">
    <source>
        <dbReference type="ARBA" id="ARBA00023136"/>
    </source>
</evidence>
<dbReference type="RefSeq" id="WP_283225292.1">
    <property type="nucleotide sequence ID" value="NZ_JASGBH010000011.1"/>
</dbReference>
<protein>
    <recommendedName>
        <fullName evidence="6">SURF1-like protein</fullName>
    </recommendedName>
</protein>
<dbReference type="InterPro" id="IPR002994">
    <property type="entry name" value="Surf1/Shy1"/>
</dbReference>
<accession>A0ABT6X9Z8</accession>
<evidence type="ECO:0000313" key="7">
    <source>
        <dbReference type="EMBL" id="MDI9234952.1"/>
    </source>
</evidence>
<dbReference type="CDD" id="cd06662">
    <property type="entry name" value="SURF1"/>
    <property type="match status" value="1"/>
</dbReference>
<proteinExistence type="inferred from homology"/>
<dbReference type="Pfam" id="PF02104">
    <property type="entry name" value="SURF1"/>
    <property type="match status" value="1"/>
</dbReference>
<dbReference type="PANTHER" id="PTHR23427">
    <property type="entry name" value="SURFEIT LOCUS PROTEIN"/>
    <property type="match status" value="1"/>
</dbReference>
<keyword evidence="5 6" id="KW-0472">Membrane</keyword>
<comment type="subcellular location">
    <subcellularLocation>
        <location evidence="6">Cell membrane</location>
        <topology evidence="6">Multi-pass membrane protein</topology>
    </subcellularLocation>
    <subcellularLocation>
        <location evidence="1">Membrane</location>
    </subcellularLocation>
</comment>
<evidence type="ECO:0000256" key="6">
    <source>
        <dbReference type="RuleBase" id="RU363076"/>
    </source>
</evidence>
<evidence type="ECO:0000256" key="1">
    <source>
        <dbReference type="ARBA" id="ARBA00004370"/>
    </source>
</evidence>
<evidence type="ECO:0000256" key="2">
    <source>
        <dbReference type="ARBA" id="ARBA00007165"/>
    </source>
</evidence>
<dbReference type="EMBL" id="JASGBH010000011">
    <property type="protein sequence ID" value="MDI9234952.1"/>
    <property type="molecule type" value="Genomic_DNA"/>
</dbReference>
<keyword evidence="4 6" id="KW-1133">Transmembrane helix</keyword>
<dbReference type="PANTHER" id="PTHR23427:SF2">
    <property type="entry name" value="SURFEIT LOCUS PROTEIN 1"/>
    <property type="match status" value="1"/>
</dbReference>
<evidence type="ECO:0000313" key="8">
    <source>
        <dbReference type="Proteomes" id="UP001431902"/>
    </source>
</evidence>
<evidence type="ECO:0000256" key="3">
    <source>
        <dbReference type="ARBA" id="ARBA00022692"/>
    </source>
</evidence>
<sequence>MSLSRPSLQGILIFAAAALGMAVTFSLGLWQVGRGAEKLALQAAKTERMTKPVLEGRSLQTAMSAADIQGLLYRAMALQGQWLPQHTVYLENRQMNGRAGFYVVTPMRMEATGQVLLVQRGWAPRAFNDRMALPPVDTPEGLVEVMGTLAPWPSRLYDFGGVEDGAIRQNLDLDAFQHQTGLTFANLSLMQAGSPSEGLLREWPQVASGVEKHQGYAFQWFGLCALIALLYVWFQIVQARRKK</sequence>
<dbReference type="InterPro" id="IPR045214">
    <property type="entry name" value="Surf1/Surf4"/>
</dbReference>